<dbReference type="AlphaFoldDB" id="A0A7R9V6M1"/>
<keyword evidence="1" id="KW-0732">Signal</keyword>
<accession>A0A7R9V6M1</accession>
<protein>
    <recommendedName>
        <fullName evidence="3">Secreted protein</fullName>
    </recommendedName>
</protein>
<name>A0A7R9V6M1_9CHLO</name>
<feature type="signal peptide" evidence="1">
    <location>
        <begin position="1"/>
        <end position="20"/>
    </location>
</feature>
<feature type="chain" id="PRO_5031486563" description="Secreted protein" evidence="1">
    <location>
        <begin position="21"/>
        <end position="137"/>
    </location>
</feature>
<evidence type="ECO:0000313" key="2">
    <source>
        <dbReference type="EMBL" id="CAD8285899.1"/>
    </source>
</evidence>
<proteinExistence type="predicted"/>
<reference evidence="2" key="1">
    <citation type="submission" date="2021-01" db="EMBL/GenBank/DDBJ databases">
        <authorList>
            <person name="Corre E."/>
            <person name="Pelletier E."/>
            <person name="Niang G."/>
            <person name="Scheremetjew M."/>
            <person name="Finn R."/>
            <person name="Kale V."/>
            <person name="Holt S."/>
            <person name="Cochrane G."/>
            <person name="Meng A."/>
            <person name="Brown T."/>
            <person name="Cohen L."/>
        </authorList>
    </citation>
    <scope>NUCLEOTIDE SEQUENCE</scope>
    <source>
        <strain evidence="2">CCMP219</strain>
    </source>
</reference>
<evidence type="ECO:0000256" key="1">
    <source>
        <dbReference type="SAM" id="SignalP"/>
    </source>
</evidence>
<gene>
    <name evidence="2" type="ORF">CEUR00632_LOCUS5937</name>
</gene>
<sequence length="137" mass="14729">MPPFILGCFALAFVIELCRGCVGYGKHLLRVQRPTWPCPGMPGVDSVLAARGCRVGERLGVAASVLTHARMRPVFPRHPTMCMSGSAHANRSLRAKQRACQAARMPIALASEAPRTQVAVCTPVAAQRACRSQCTCQ</sequence>
<evidence type="ECO:0008006" key="3">
    <source>
        <dbReference type="Google" id="ProtNLM"/>
    </source>
</evidence>
<organism evidence="2">
    <name type="scientific">Chlamydomonas euryale</name>
    <dbReference type="NCBI Taxonomy" id="1486919"/>
    <lineage>
        <taxon>Eukaryota</taxon>
        <taxon>Viridiplantae</taxon>
        <taxon>Chlorophyta</taxon>
        <taxon>core chlorophytes</taxon>
        <taxon>Chlorophyceae</taxon>
        <taxon>CS clade</taxon>
        <taxon>Chlamydomonadales</taxon>
        <taxon>Chlamydomonadaceae</taxon>
        <taxon>Chlamydomonas</taxon>
    </lineage>
</organism>
<dbReference type="EMBL" id="HBEC01012883">
    <property type="protein sequence ID" value="CAD8285899.1"/>
    <property type="molecule type" value="Transcribed_RNA"/>
</dbReference>